<dbReference type="AlphaFoldDB" id="A0A1I0CI57"/>
<dbReference type="InterPro" id="IPR050955">
    <property type="entry name" value="Plant_Biomass_Hydrol_Est"/>
</dbReference>
<protein>
    <submittedName>
        <fullName evidence="4">Predicted esterase</fullName>
    </submittedName>
</protein>
<feature type="domain" description="Phospholipase/carboxylesterase/thioesterase" evidence="3">
    <location>
        <begin position="117"/>
        <end position="207"/>
    </location>
</feature>
<dbReference type="PANTHER" id="PTHR43037">
    <property type="entry name" value="UNNAMED PRODUCT-RELATED"/>
    <property type="match status" value="1"/>
</dbReference>
<dbReference type="OrthoDB" id="9765647at2"/>
<evidence type="ECO:0000313" key="4">
    <source>
        <dbReference type="EMBL" id="SET19309.1"/>
    </source>
</evidence>
<dbReference type="PANTHER" id="PTHR43037:SF5">
    <property type="entry name" value="FERULOYL ESTERASE"/>
    <property type="match status" value="1"/>
</dbReference>
<organism evidence="4 5">
    <name type="scientific">Geodermatophilus poikilotrophus</name>
    <dbReference type="NCBI Taxonomy" id="1333667"/>
    <lineage>
        <taxon>Bacteria</taxon>
        <taxon>Bacillati</taxon>
        <taxon>Actinomycetota</taxon>
        <taxon>Actinomycetes</taxon>
        <taxon>Geodermatophilales</taxon>
        <taxon>Geodermatophilaceae</taxon>
        <taxon>Geodermatophilus</taxon>
    </lineage>
</organism>
<accession>A0A1I0CI57</accession>
<dbReference type="EMBL" id="FOIE01000003">
    <property type="protein sequence ID" value="SET19309.1"/>
    <property type="molecule type" value="Genomic_DNA"/>
</dbReference>
<dbReference type="Gene3D" id="3.40.50.1820">
    <property type="entry name" value="alpha/beta hydrolase"/>
    <property type="match status" value="1"/>
</dbReference>
<evidence type="ECO:0000256" key="2">
    <source>
        <dbReference type="ARBA" id="ARBA00022801"/>
    </source>
</evidence>
<keyword evidence="1" id="KW-0732">Signal</keyword>
<dbReference type="InterPro" id="IPR003140">
    <property type="entry name" value="PLipase/COase/thioEstase"/>
</dbReference>
<dbReference type="Pfam" id="PF02230">
    <property type="entry name" value="Abhydrolase_2"/>
    <property type="match status" value="1"/>
</dbReference>
<dbReference type="GO" id="GO:0016787">
    <property type="term" value="F:hydrolase activity"/>
    <property type="evidence" value="ECO:0007669"/>
    <property type="project" value="UniProtKB-KW"/>
</dbReference>
<sequence length="226" mass="23192">MALPHAAEGRLAARPPAAPAALPYPPGVRTLELGPHAQAQLVVPEGPPRPRPLLVFFHGAGGMAAQSVALVGDPATARDALVLAPSSVSSTWDLIAGGLGRDVAVLDAALAQVFARQPVSRVALGGFSDGASYALSLGLANGDLAEAVLAFSPGLAVPPRLVGRPRIWISHGTDDRVLPVARCGRRLARELGTSGYDVTYEEFDGGHVVRPGDVTAALTTWLGEPG</sequence>
<evidence type="ECO:0000256" key="1">
    <source>
        <dbReference type="ARBA" id="ARBA00022729"/>
    </source>
</evidence>
<name>A0A1I0CI57_9ACTN</name>
<evidence type="ECO:0000259" key="3">
    <source>
        <dbReference type="Pfam" id="PF02230"/>
    </source>
</evidence>
<dbReference type="RefSeq" id="WP_091441979.1">
    <property type="nucleotide sequence ID" value="NZ_FOIE01000003.1"/>
</dbReference>
<dbReference type="Proteomes" id="UP000198507">
    <property type="component" value="Unassembled WGS sequence"/>
</dbReference>
<evidence type="ECO:0000313" key="5">
    <source>
        <dbReference type="Proteomes" id="UP000198507"/>
    </source>
</evidence>
<gene>
    <name evidence="4" type="ORF">SAMN04488546_1601</name>
</gene>
<keyword evidence="2" id="KW-0378">Hydrolase</keyword>
<reference evidence="5" key="1">
    <citation type="submission" date="2016-10" db="EMBL/GenBank/DDBJ databases">
        <authorList>
            <person name="Varghese N."/>
            <person name="Submissions S."/>
        </authorList>
    </citation>
    <scope>NUCLEOTIDE SEQUENCE [LARGE SCALE GENOMIC DNA]</scope>
    <source>
        <strain evidence="5">DSM 44209</strain>
    </source>
</reference>
<dbReference type="InterPro" id="IPR029058">
    <property type="entry name" value="AB_hydrolase_fold"/>
</dbReference>
<keyword evidence="5" id="KW-1185">Reference proteome</keyword>
<dbReference type="SUPFAM" id="SSF53474">
    <property type="entry name" value="alpha/beta-Hydrolases"/>
    <property type="match status" value="1"/>
</dbReference>
<proteinExistence type="predicted"/>